<evidence type="ECO:0000259" key="10">
    <source>
        <dbReference type="PROSITE" id="PS50850"/>
    </source>
</evidence>
<dbReference type="InterPro" id="IPR020846">
    <property type="entry name" value="MFS_dom"/>
</dbReference>
<proteinExistence type="inferred from homology"/>
<dbReference type="CDD" id="cd17320">
    <property type="entry name" value="MFS_MdfA_MDR_like"/>
    <property type="match status" value="1"/>
</dbReference>
<sequence>MQYKHSDAGGIPQSSVSIGSSPAKSKAIMVAILGSLAMMGPLTIDMYLPALPTVVTDFRTTASTVQLSLTFYLIGLCLGQLLAGSISDIRGRRVPMLAGLLVYALCSLLCAWSPTVWWLIIFRTLQGFSGAAGMVISRAVVRDLYSGTELTKFFTLLMMVNGAGPIVAPIIGGQLLRYTSWHGVFVVLCGVGIVMFCAVLFGLKETLPAHKRSKGGFGTTIGTFRSLLKDRVFMGYAMSSGFVTAALFAYLSGSSFVLQNIYGVSPQMYSFIFAVNGVGFVVTSQITGRLVGRVPEIKLLVSGFVMAAAGGVLLLLMLLLGVGLAGVWISFFLIVSSVGIVGPTSSSLALQSKGKTAGSAAALLGVLSLIFGAITSPLAGIGGDQSALPLGILIATASVGSILCYVILIRRAHRNSGTV</sequence>
<gene>
    <name evidence="11" type="primary">bcr_1</name>
    <name evidence="11" type="ORF">SK3146_00899</name>
</gene>
<dbReference type="RefSeq" id="WP_434006857.1">
    <property type="nucleotide sequence ID" value="NZ_CP027059.1"/>
</dbReference>
<keyword evidence="3 8" id="KW-0813">Transport</keyword>
<feature type="transmembrane region" description="Helical" evidence="8">
    <location>
        <begin position="27"/>
        <end position="44"/>
    </location>
</feature>
<dbReference type="InterPro" id="IPR001958">
    <property type="entry name" value="Tet-R_TetA/multi-R_MdtG-like"/>
</dbReference>
<evidence type="ECO:0000256" key="7">
    <source>
        <dbReference type="ARBA" id="ARBA00023136"/>
    </source>
</evidence>
<dbReference type="NCBIfam" id="TIGR00710">
    <property type="entry name" value="efflux_Bcr_CflA"/>
    <property type="match status" value="1"/>
</dbReference>
<dbReference type="EMBL" id="CP027059">
    <property type="protein sequence ID" value="UQZ81743.1"/>
    <property type="molecule type" value="Genomic_DNA"/>
</dbReference>
<feature type="transmembrane region" description="Helical" evidence="8">
    <location>
        <begin position="120"/>
        <end position="141"/>
    </location>
</feature>
<feature type="transmembrane region" description="Helical" evidence="8">
    <location>
        <begin position="299"/>
        <end position="322"/>
    </location>
</feature>
<protein>
    <recommendedName>
        <fullName evidence="8">Bcr/CflA family efflux transporter</fullName>
    </recommendedName>
</protein>
<comment type="subcellular location">
    <subcellularLocation>
        <location evidence="1 8">Cell membrane</location>
        <topology evidence="1 8">Multi-pass membrane protein</topology>
    </subcellularLocation>
</comment>
<keyword evidence="7 8" id="KW-0472">Membrane</keyword>
<dbReference type="Proteomes" id="UP001057134">
    <property type="component" value="Chromosome"/>
</dbReference>
<feature type="transmembrane region" description="Helical" evidence="8">
    <location>
        <begin position="271"/>
        <end position="292"/>
    </location>
</feature>
<evidence type="ECO:0000313" key="11">
    <source>
        <dbReference type="EMBL" id="UQZ81743.1"/>
    </source>
</evidence>
<keyword evidence="4 8" id="KW-1003">Cell membrane</keyword>
<feature type="transmembrane region" description="Helical" evidence="8">
    <location>
        <begin position="64"/>
        <end position="82"/>
    </location>
</feature>
<feature type="transmembrane region" description="Helical" evidence="8">
    <location>
        <begin position="387"/>
        <end position="408"/>
    </location>
</feature>
<evidence type="ECO:0000256" key="2">
    <source>
        <dbReference type="ARBA" id="ARBA00006236"/>
    </source>
</evidence>
<evidence type="ECO:0000256" key="5">
    <source>
        <dbReference type="ARBA" id="ARBA00022692"/>
    </source>
</evidence>
<organism evidence="11 12">
    <name type="scientific">Paenibacillus konkukensis</name>
    <dbReference type="NCBI Taxonomy" id="2020716"/>
    <lineage>
        <taxon>Bacteria</taxon>
        <taxon>Bacillati</taxon>
        <taxon>Bacillota</taxon>
        <taxon>Bacilli</taxon>
        <taxon>Bacillales</taxon>
        <taxon>Paenibacillaceae</taxon>
        <taxon>Paenibacillus</taxon>
    </lineage>
</organism>
<evidence type="ECO:0000256" key="3">
    <source>
        <dbReference type="ARBA" id="ARBA00022448"/>
    </source>
</evidence>
<dbReference type="PRINTS" id="PR01035">
    <property type="entry name" value="TCRTETA"/>
</dbReference>
<feature type="transmembrane region" description="Helical" evidence="8">
    <location>
        <begin position="181"/>
        <end position="203"/>
    </location>
</feature>
<name>A0ABY4RHW9_9BACL</name>
<evidence type="ECO:0000313" key="12">
    <source>
        <dbReference type="Proteomes" id="UP001057134"/>
    </source>
</evidence>
<dbReference type="PROSITE" id="PS50850">
    <property type="entry name" value="MFS"/>
    <property type="match status" value="1"/>
</dbReference>
<dbReference type="Gene3D" id="1.20.1720.10">
    <property type="entry name" value="Multidrug resistance protein D"/>
    <property type="match status" value="1"/>
</dbReference>
<feature type="transmembrane region" description="Helical" evidence="8">
    <location>
        <begin position="233"/>
        <end position="251"/>
    </location>
</feature>
<feature type="transmembrane region" description="Helical" evidence="8">
    <location>
        <begin position="153"/>
        <end position="175"/>
    </location>
</feature>
<keyword evidence="12" id="KW-1185">Reference proteome</keyword>
<keyword evidence="5 8" id="KW-0812">Transmembrane</keyword>
<evidence type="ECO:0000256" key="4">
    <source>
        <dbReference type="ARBA" id="ARBA00022475"/>
    </source>
</evidence>
<feature type="transmembrane region" description="Helical" evidence="8">
    <location>
        <begin position="362"/>
        <end position="381"/>
    </location>
</feature>
<keyword evidence="6 8" id="KW-1133">Transmembrane helix</keyword>
<dbReference type="Pfam" id="PF07690">
    <property type="entry name" value="MFS_1"/>
    <property type="match status" value="1"/>
</dbReference>
<accession>A0ABY4RHW9</accession>
<comment type="similarity">
    <text evidence="2 8">Belongs to the major facilitator superfamily. Bcr/CmlA family.</text>
</comment>
<dbReference type="PANTHER" id="PTHR23502:SF132">
    <property type="entry name" value="POLYAMINE TRANSPORTER 2-RELATED"/>
    <property type="match status" value="1"/>
</dbReference>
<evidence type="ECO:0000256" key="6">
    <source>
        <dbReference type="ARBA" id="ARBA00022989"/>
    </source>
</evidence>
<feature type="domain" description="Major facilitator superfamily (MFS) profile" evidence="10">
    <location>
        <begin position="27"/>
        <end position="413"/>
    </location>
</feature>
<feature type="transmembrane region" description="Helical" evidence="8">
    <location>
        <begin position="328"/>
        <end position="350"/>
    </location>
</feature>
<dbReference type="PANTHER" id="PTHR23502">
    <property type="entry name" value="MAJOR FACILITATOR SUPERFAMILY"/>
    <property type="match status" value="1"/>
</dbReference>
<dbReference type="InterPro" id="IPR011701">
    <property type="entry name" value="MFS"/>
</dbReference>
<evidence type="ECO:0000256" key="9">
    <source>
        <dbReference type="SAM" id="MobiDB-lite"/>
    </source>
</evidence>
<dbReference type="InterPro" id="IPR004812">
    <property type="entry name" value="Efflux_drug-R_Bcr/CmlA"/>
</dbReference>
<evidence type="ECO:0000256" key="1">
    <source>
        <dbReference type="ARBA" id="ARBA00004651"/>
    </source>
</evidence>
<dbReference type="SUPFAM" id="SSF103473">
    <property type="entry name" value="MFS general substrate transporter"/>
    <property type="match status" value="1"/>
</dbReference>
<evidence type="ECO:0000256" key="8">
    <source>
        <dbReference type="RuleBase" id="RU365088"/>
    </source>
</evidence>
<dbReference type="InterPro" id="IPR036259">
    <property type="entry name" value="MFS_trans_sf"/>
</dbReference>
<reference evidence="11" key="1">
    <citation type="submission" date="2018-02" db="EMBL/GenBank/DDBJ databases">
        <authorList>
            <person name="Kim S.-K."/>
            <person name="Jung H.-I."/>
            <person name="Lee S.-W."/>
        </authorList>
    </citation>
    <scope>NUCLEOTIDE SEQUENCE</scope>
    <source>
        <strain evidence="11">SK3146</strain>
    </source>
</reference>
<feature type="region of interest" description="Disordered" evidence="9">
    <location>
        <begin position="1"/>
        <end position="20"/>
    </location>
</feature>
<feature type="transmembrane region" description="Helical" evidence="8">
    <location>
        <begin position="94"/>
        <end position="114"/>
    </location>
</feature>
<reference evidence="11" key="2">
    <citation type="journal article" date="2021" name="J Anim Sci Technol">
        <title>Complete genome sequence of Paenibacillus konkukensis sp. nov. SK3146 as a potential probiotic strain.</title>
        <authorList>
            <person name="Jung H.I."/>
            <person name="Park S."/>
            <person name="Niu K.M."/>
            <person name="Lee S.W."/>
            <person name="Kothari D."/>
            <person name="Yi K.J."/>
            <person name="Kim S.K."/>
        </authorList>
    </citation>
    <scope>NUCLEOTIDE SEQUENCE</scope>
    <source>
        <strain evidence="11">SK3146</strain>
    </source>
</reference>